<evidence type="ECO:0000256" key="1">
    <source>
        <dbReference type="SAM" id="MobiDB-lite"/>
    </source>
</evidence>
<proteinExistence type="predicted"/>
<gene>
    <name evidence="2" type="ORF">CJ030_MR0G024299</name>
</gene>
<keyword evidence="3" id="KW-1185">Reference proteome</keyword>
<protein>
    <submittedName>
        <fullName evidence="2">Uncharacterized protein</fullName>
    </submittedName>
</protein>
<name>A0A6A1UGY7_9ROSI</name>
<comment type="caution">
    <text evidence="2">The sequence shown here is derived from an EMBL/GenBank/DDBJ whole genome shotgun (WGS) entry which is preliminary data.</text>
</comment>
<reference evidence="2 3" key="1">
    <citation type="journal article" date="2019" name="Plant Biotechnol. J.">
        <title>The red bayberry genome and genetic basis of sex determination.</title>
        <authorList>
            <person name="Jia H.M."/>
            <person name="Jia H.J."/>
            <person name="Cai Q.L."/>
            <person name="Wang Y."/>
            <person name="Zhao H.B."/>
            <person name="Yang W.F."/>
            <person name="Wang G.Y."/>
            <person name="Li Y.H."/>
            <person name="Zhan D.L."/>
            <person name="Shen Y.T."/>
            <person name="Niu Q.F."/>
            <person name="Chang L."/>
            <person name="Qiu J."/>
            <person name="Zhao L."/>
            <person name="Xie H.B."/>
            <person name="Fu W.Y."/>
            <person name="Jin J."/>
            <person name="Li X.W."/>
            <person name="Jiao Y."/>
            <person name="Zhou C.C."/>
            <person name="Tu T."/>
            <person name="Chai C.Y."/>
            <person name="Gao J.L."/>
            <person name="Fan L.J."/>
            <person name="van de Weg E."/>
            <person name="Wang J.Y."/>
            <person name="Gao Z.S."/>
        </authorList>
    </citation>
    <scope>NUCLEOTIDE SEQUENCE [LARGE SCALE GENOMIC DNA]</scope>
    <source>
        <tissue evidence="2">Leaves</tissue>
    </source>
</reference>
<dbReference type="OrthoDB" id="439046at2759"/>
<feature type="region of interest" description="Disordered" evidence="1">
    <location>
        <begin position="261"/>
        <end position="297"/>
    </location>
</feature>
<dbReference type="PANTHER" id="PTHR26312:SF227">
    <property type="entry name" value="TETRATRICOPEPTIDE REPEAT (TPR)-LIKE SUPERFAMILY PROTEIN"/>
    <property type="match status" value="1"/>
</dbReference>
<dbReference type="PANTHER" id="PTHR26312">
    <property type="entry name" value="TETRATRICOPEPTIDE REPEAT PROTEIN 5"/>
    <property type="match status" value="1"/>
</dbReference>
<dbReference type="Proteomes" id="UP000516437">
    <property type="component" value="Unassembled WGS sequence"/>
</dbReference>
<evidence type="ECO:0000313" key="2">
    <source>
        <dbReference type="EMBL" id="KAB1199408.1"/>
    </source>
</evidence>
<organism evidence="2 3">
    <name type="scientific">Morella rubra</name>
    <name type="common">Chinese bayberry</name>
    <dbReference type="NCBI Taxonomy" id="262757"/>
    <lineage>
        <taxon>Eukaryota</taxon>
        <taxon>Viridiplantae</taxon>
        <taxon>Streptophyta</taxon>
        <taxon>Embryophyta</taxon>
        <taxon>Tracheophyta</taxon>
        <taxon>Spermatophyta</taxon>
        <taxon>Magnoliopsida</taxon>
        <taxon>eudicotyledons</taxon>
        <taxon>Gunneridae</taxon>
        <taxon>Pentapetalae</taxon>
        <taxon>rosids</taxon>
        <taxon>fabids</taxon>
        <taxon>Fagales</taxon>
        <taxon>Myricaceae</taxon>
        <taxon>Morella</taxon>
    </lineage>
</organism>
<feature type="compositionally biased region" description="Acidic residues" evidence="1">
    <location>
        <begin position="261"/>
        <end position="274"/>
    </location>
</feature>
<sequence length="297" mass="31551">MLLRTCSTPVLNSCLPHSKDSSPEPDMGRQVPGPRFIRVASSFSLSPINGATTKKMTRALSETDLRGLSVTKKKPLAETLGGLPVAKVEETGFGYSRMASLSEGCEVSVRVNSGLLSGLVAGGVGGGNGSICGGGGGGSDGGDDGGFAFGDSNQGNDSTDFYYQRMIEANPGSSLLLGNYAKFFKQVRGDFVKAEEYCARAVLANPKDGNVLSMYADIVWQSHKDSPRAESYFDRAVKASPDDCYVLASCARFLWDAEEVEEEEAEEDNEVEEETRERSTPGFFLGAPLPHSVAAVS</sequence>
<dbReference type="Gene3D" id="1.25.40.10">
    <property type="entry name" value="Tetratricopeptide repeat domain"/>
    <property type="match status" value="1"/>
</dbReference>
<evidence type="ECO:0000313" key="3">
    <source>
        <dbReference type="Proteomes" id="UP000516437"/>
    </source>
</evidence>
<dbReference type="SUPFAM" id="SSF48452">
    <property type="entry name" value="TPR-like"/>
    <property type="match status" value="1"/>
</dbReference>
<accession>A0A6A1UGY7</accession>
<dbReference type="InterPro" id="IPR011990">
    <property type="entry name" value="TPR-like_helical_dom_sf"/>
</dbReference>
<dbReference type="AlphaFoldDB" id="A0A6A1UGY7"/>
<dbReference type="EMBL" id="RXIC02000471">
    <property type="protein sequence ID" value="KAB1199408.1"/>
    <property type="molecule type" value="Genomic_DNA"/>
</dbReference>